<dbReference type="EMBL" id="JADIKJ010000007">
    <property type="protein sequence ID" value="MFK2900157.1"/>
    <property type="molecule type" value="Genomic_DNA"/>
</dbReference>
<organism evidence="2 3">
    <name type="scientific">Dyella jejuensis</name>
    <dbReference type="NCBI Taxonomy" id="1432009"/>
    <lineage>
        <taxon>Bacteria</taxon>
        <taxon>Pseudomonadati</taxon>
        <taxon>Pseudomonadota</taxon>
        <taxon>Gammaproteobacteria</taxon>
        <taxon>Lysobacterales</taxon>
        <taxon>Rhodanobacteraceae</taxon>
        <taxon>Dyella</taxon>
    </lineage>
</organism>
<gene>
    <name evidence="2" type="ORF">ISP15_07400</name>
</gene>
<name>A0ABW8JJX4_9GAMM</name>
<dbReference type="Proteomes" id="UP001620461">
    <property type="component" value="Unassembled WGS sequence"/>
</dbReference>
<accession>A0ABW8JJX4</accession>
<comment type="caution">
    <text evidence="2">The sequence shown here is derived from an EMBL/GenBank/DDBJ whole genome shotgun (WGS) entry which is preliminary data.</text>
</comment>
<protein>
    <submittedName>
        <fullName evidence="2">Uncharacterized protein</fullName>
    </submittedName>
</protein>
<feature type="region of interest" description="Disordered" evidence="1">
    <location>
        <begin position="22"/>
        <end position="60"/>
    </location>
</feature>
<proteinExistence type="predicted"/>
<keyword evidence="3" id="KW-1185">Reference proteome</keyword>
<evidence type="ECO:0000256" key="1">
    <source>
        <dbReference type="SAM" id="MobiDB-lite"/>
    </source>
</evidence>
<sequence length="84" mass="8922">MNVSAAQKCDASPIIRTSLVRQAGAVSPARRERQSPGQVPARRRSSGAGQKESRHGGGFVGFGKEQGYSGLRGAFDVLFIAYPM</sequence>
<reference evidence="2 3" key="1">
    <citation type="submission" date="2020-10" db="EMBL/GenBank/DDBJ databases">
        <title>Phylogeny of dyella-like bacteria.</title>
        <authorList>
            <person name="Fu J."/>
        </authorList>
    </citation>
    <scope>NUCLEOTIDE SEQUENCE [LARGE SCALE GENOMIC DNA]</scope>
    <source>
        <strain evidence="2 3">JP1</strain>
    </source>
</reference>
<evidence type="ECO:0000313" key="3">
    <source>
        <dbReference type="Proteomes" id="UP001620461"/>
    </source>
</evidence>
<evidence type="ECO:0000313" key="2">
    <source>
        <dbReference type="EMBL" id="MFK2900157.1"/>
    </source>
</evidence>
<dbReference type="RefSeq" id="WP_404546577.1">
    <property type="nucleotide sequence ID" value="NZ_JADIKJ010000007.1"/>
</dbReference>